<dbReference type="OrthoDB" id="330454at2157"/>
<feature type="binding site" evidence="1">
    <location>
        <position position="263"/>
    </location>
    <ligand>
        <name>Fe cation</name>
        <dbReference type="ChEBI" id="CHEBI:24875"/>
    </ligand>
</feature>
<keyword evidence="1" id="KW-0479">Metal-binding</keyword>
<evidence type="ECO:0000313" key="2">
    <source>
        <dbReference type="EMBL" id="AUV83685.1"/>
    </source>
</evidence>
<comment type="caution">
    <text evidence="1">Lacks conserved residue(s) required for the propagation of feature annotation.</text>
</comment>
<comment type="catalytic activity">
    <reaction evidence="1">
        <text>all-trans-beta-carotene + O2 = 2 all-trans-retinal</text>
        <dbReference type="Rhea" id="RHEA:32887"/>
        <dbReference type="ChEBI" id="CHEBI:15379"/>
        <dbReference type="ChEBI" id="CHEBI:17579"/>
        <dbReference type="ChEBI" id="CHEBI:17898"/>
        <dbReference type="EC" id="1.13.11.63"/>
    </reaction>
</comment>
<keyword evidence="1" id="KW-1003">Cell membrane</keyword>
<gene>
    <name evidence="2" type="ORF">C2R22_20235</name>
</gene>
<comment type="similarity">
    <text evidence="1">Belongs to the Brp/Blh beta-carotene diooxygenase family.</text>
</comment>
<feature type="binding site" evidence="1">
    <location>
        <position position="123"/>
    </location>
    <ligand>
        <name>Fe cation</name>
        <dbReference type="ChEBI" id="CHEBI:24875"/>
    </ligand>
</feature>
<keyword evidence="1" id="KW-0408">Iron</keyword>
<name>A0A2I8VP61_9EURY</name>
<keyword evidence="1" id="KW-0560">Oxidoreductase</keyword>
<dbReference type="NCBIfam" id="TIGR03753">
    <property type="entry name" value="blh_monoox"/>
    <property type="match status" value="1"/>
</dbReference>
<evidence type="ECO:0000256" key="1">
    <source>
        <dbReference type="HAMAP-Rule" id="MF_02093"/>
    </source>
</evidence>
<comment type="function">
    <text evidence="1">Catalyzes the cleavage of beta-carotene at its central double bond (15,15') to yield two molecules of all-trans-retinal.</text>
</comment>
<dbReference type="AlphaFoldDB" id="A0A2I8VP61"/>
<feature type="transmembrane region" description="Helical" evidence="1">
    <location>
        <begin position="294"/>
        <end position="312"/>
    </location>
</feature>
<dbReference type="EC" id="1.13.11.63" evidence="1"/>
<feature type="transmembrane region" description="Helical" evidence="1">
    <location>
        <begin position="237"/>
        <end position="257"/>
    </location>
</feature>
<proteinExistence type="inferred from homology"/>
<feature type="binding site" evidence="1">
    <location>
        <position position="67"/>
    </location>
    <ligand>
        <name>Fe cation</name>
        <dbReference type="ChEBI" id="CHEBI:24875"/>
    </ligand>
</feature>
<comment type="cofactor">
    <cofactor evidence="1">
        <name>Fe(2+)</name>
        <dbReference type="ChEBI" id="CHEBI:29033"/>
    </cofactor>
</comment>
<dbReference type="KEGG" id="srub:C2R22_20235"/>
<keyword evidence="1" id="KW-0812">Transmembrane</keyword>
<reference evidence="2 3" key="1">
    <citation type="submission" date="2018-01" db="EMBL/GenBank/DDBJ databases">
        <title>Complete genome sequence of Salinigranum rubrum GX10T, an extremely halophilic archaeon isolated from a marine solar saltern.</title>
        <authorList>
            <person name="Han S."/>
        </authorList>
    </citation>
    <scope>NUCLEOTIDE SEQUENCE [LARGE SCALE GENOMIC DNA]</scope>
    <source>
        <strain evidence="2 3">GX10</strain>
    </source>
</reference>
<dbReference type="GeneID" id="35594473"/>
<keyword evidence="1 2" id="KW-0223">Dioxygenase</keyword>
<feature type="transmembrane region" description="Helical" evidence="1">
    <location>
        <begin position="198"/>
        <end position="217"/>
    </location>
</feature>
<keyword evidence="1" id="KW-0472">Membrane</keyword>
<accession>A0A2I8VP61</accession>
<organism evidence="2 3">
    <name type="scientific">Salinigranum rubrum</name>
    <dbReference type="NCBI Taxonomy" id="755307"/>
    <lineage>
        <taxon>Archaea</taxon>
        <taxon>Methanobacteriati</taxon>
        <taxon>Methanobacteriota</taxon>
        <taxon>Stenosarchaea group</taxon>
        <taxon>Halobacteria</taxon>
        <taxon>Halobacteriales</taxon>
        <taxon>Haloferacaceae</taxon>
        <taxon>Salinigranum</taxon>
    </lineage>
</organism>
<sequence length="354" mass="37493">MSSPRPSRTALESLSPPIRRTLSSAVLRPSWLALGAAVLLVPVLGVLPPAVRYLPFVVSVLVFGLPHGAVDHLAPARTAGGDAVRSMVVVGLLYLVAGGAYLAWWFVAPVSAAVFFVLLTWFHWGQGDVYALLALLDAEHLPTRVERALSLLVRGGLPMLAPLAFHPTAYRRVVAAFVALFDGPTGSLSPFFTPTARLVAGGGLLACSLLVVALGAWRVRRGAATRPWLADGGELVLLWVFFALLPPVLAVGLYFTLWHALRHIARLLVVDPGAQRALASGDAGSAFWRFARDAAPLTAVSLLLFVGLALAVPSSPTGLAEADALLALYLVGIAALTLPHVVVVTWMDRVQGVW</sequence>
<feature type="binding site" evidence="1">
    <location>
        <position position="259"/>
    </location>
    <ligand>
        <name>Fe cation</name>
        <dbReference type="ChEBI" id="CHEBI:24875"/>
    </ligand>
</feature>
<dbReference type="GO" id="GO:0016121">
    <property type="term" value="P:carotene catabolic process"/>
    <property type="evidence" value="ECO:0007669"/>
    <property type="project" value="UniProtKB-UniRule"/>
</dbReference>
<dbReference type="GO" id="GO:0003834">
    <property type="term" value="F:beta-carotene 15,15'-dioxygenase activity"/>
    <property type="evidence" value="ECO:0007669"/>
    <property type="project" value="UniProtKB-EC"/>
</dbReference>
<protein>
    <recommendedName>
        <fullName evidence="1">Probable beta-carotene 15,15'-dioxygenase</fullName>
        <ecNumber evidence="1">1.13.11.63</ecNumber>
    </recommendedName>
</protein>
<comment type="subcellular location">
    <subcellularLocation>
        <location evidence="1">Cell membrane</location>
        <topology evidence="1">Multi-pass membrane protein</topology>
    </subcellularLocation>
</comment>
<dbReference type="GO" id="GO:0010436">
    <property type="term" value="F:carotenoid dioxygenase activity"/>
    <property type="evidence" value="ECO:0007669"/>
    <property type="project" value="UniProtKB-UniRule"/>
</dbReference>
<feature type="transmembrane region" description="Helical" evidence="1">
    <location>
        <begin position="29"/>
        <end position="47"/>
    </location>
</feature>
<dbReference type="Pfam" id="PF15461">
    <property type="entry name" value="BCD"/>
    <property type="match status" value="1"/>
</dbReference>
<dbReference type="Proteomes" id="UP000236584">
    <property type="component" value="Chromosome"/>
</dbReference>
<dbReference type="GO" id="GO:0005506">
    <property type="term" value="F:iron ion binding"/>
    <property type="evidence" value="ECO:0007669"/>
    <property type="project" value="UniProtKB-UniRule"/>
</dbReference>
<keyword evidence="1" id="KW-1133">Transmembrane helix</keyword>
<dbReference type="GO" id="GO:0005886">
    <property type="term" value="C:plasma membrane"/>
    <property type="evidence" value="ECO:0007669"/>
    <property type="project" value="UniProtKB-SubCell"/>
</dbReference>
<evidence type="ECO:0000313" key="3">
    <source>
        <dbReference type="Proteomes" id="UP000236584"/>
    </source>
</evidence>
<keyword evidence="3" id="KW-1185">Reference proteome</keyword>
<dbReference type="RefSeq" id="WP_103427374.1">
    <property type="nucleotide sequence ID" value="NZ_CP026309.1"/>
</dbReference>
<dbReference type="EMBL" id="CP026309">
    <property type="protein sequence ID" value="AUV83685.1"/>
    <property type="molecule type" value="Genomic_DNA"/>
</dbReference>
<dbReference type="InterPro" id="IPR022270">
    <property type="entry name" value="Blh_diox"/>
</dbReference>
<feature type="transmembrane region" description="Helical" evidence="1">
    <location>
        <begin position="324"/>
        <end position="347"/>
    </location>
</feature>
<dbReference type="HAMAP" id="MF_02093">
    <property type="entry name" value="Beta_carotene_diox"/>
    <property type="match status" value="1"/>
</dbReference>